<dbReference type="EMBL" id="FOSB01000005">
    <property type="protein sequence ID" value="SFJ90249.1"/>
    <property type="molecule type" value="Genomic_DNA"/>
</dbReference>
<evidence type="ECO:0000313" key="2">
    <source>
        <dbReference type="Proteomes" id="UP000183557"/>
    </source>
</evidence>
<keyword evidence="2" id="KW-1185">Reference proteome</keyword>
<organism evidence="1 2">
    <name type="scientific">Halobacillus dabanensis</name>
    <dbReference type="NCBI Taxonomy" id="240302"/>
    <lineage>
        <taxon>Bacteria</taxon>
        <taxon>Bacillati</taxon>
        <taxon>Bacillota</taxon>
        <taxon>Bacilli</taxon>
        <taxon>Bacillales</taxon>
        <taxon>Bacillaceae</taxon>
        <taxon>Halobacillus</taxon>
    </lineage>
</organism>
<proteinExistence type="predicted"/>
<evidence type="ECO:0000313" key="1">
    <source>
        <dbReference type="EMBL" id="SFJ90249.1"/>
    </source>
</evidence>
<dbReference type="Proteomes" id="UP000183557">
    <property type="component" value="Unassembled WGS sequence"/>
</dbReference>
<evidence type="ECO:0008006" key="3">
    <source>
        <dbReference type="Google" id="ProtNLM"/>
    </source>
</evidence>
<reference evidence="2" key="1">
    <citation type="submission" date="2016-10" db="EMBL/GenBank/DDBJ databases">
        <authorList>
            <person name="Varghese N."/>
            <person name="Submissions S."/>
        </authorList>
    </citation>
    <scope>NUCLEOTIDE SEQUENCE [LARGE SCALE GENOMIC DNA]</scope>
    <source>
        <strain evidence="2">CGMCC 1.3704</strain>
    </source>
</reference>
<dbReference type="AlphaFoldDB" id="A0A1I3V5I3"/>
<dbReference type="RefSeq" id="WP_279626128.1">
    <property type="nucleotide sequence ID" value="NZ_FOSB01000005.1"/>
</dbReference>
<protein>
    <recommendedName>
        <fullName evidence="3">Sporulation protein (Bac_small_yrzI)</fullName>
    </recommendedName>
</protein>
<gene>
    <name evidence="1" type="ORF">SAMN04487936_105135</name>
</gene>
<accession>A0A1I3V5I3</accession>
<sequence length="43" mass="5353">MRLHFIIFTIIIERSDVKKIDQSIQRKRLIEDRINETKNKYHL</sequence>
<name>A0A1I3V5I3_HALDA</name>